<evidence type="ECO:0000313" key="10">
    <source>
        <dbReference type="Proteomes" id="UP000278332"/>
    </source>
</evidence>
<accession>A0A3M4WGF4</accession>
<dbReference type="SUPFAM" id="SSF53335">
    <property type="entry name" value="S-adenosyl-L-methionine-dependent methyltransferases"/>
    <property type="match status" value="1"/>
</dbReference>
<evidence type="ECO:0000313" key="9">
    <source>
        <dbReference type="EMBL" id="RMR62717.1"/>
    </source>
</evidence>
<sequence length="659" mass="74647">MSQPLRNFRGAFMDYDQLPRAALVRLLQEHDEALADAGKNGIVMNYTGRAAPWQIIRQVKPKLAAIVKKHSYGEELAQAENEIWDGENLSAMVTLYKYRGQIDLVVTDPPYNTGEDFRYNDKWDKDPNDPDLGDVVPKDDGSKHSKWLRFMTPRIWMMREMLKPGGVMAICIDHRELFRLGMLMDEIFGEDNRLAIINWQKSAAARPDNRHISTATEYVLVYGKDVDRVKTASMTRGESDNKRYFNPDNDPGNLWREGNLTAKSYSAKDDYGIQSPFTGIVHYPAGNGAWRHPKKNVKVWLNAWGPDYEERDIGDGRGKALMVKKQQPGVLAENISRKSYERLSQDNWPFLWFGRDGLGRPRVKTYLEQIKKGKVPVTYWSDSDLSSELVTDIDLGSTSWDYKESGRSADGVAELTAVVGQGHGFSTVKPLKLMTKIIQLWCPPNGIVMDPFAGSGTTAHAVLELNQEADTSRRFILIEQGNTEKGDHYARTLTAERVKRVMSGAWAAEKRRPIPSGFRFIELKREKIDASAVNALAREEMIDLLLTSYWNKAEKAKSYLRRLPAQANRHLFAVNAKNEGFFLIWDSPEKASALTKAAFREIAEEAKSAGLAVRYHVYAALAPYTGSSVEFYKIPDQVLEHIGFNQRQDSYNNEGDFDA</sequence>
<evidence type="ECO:0000256" key="5">
    <source>
        <dbReference type="ARBA" id="ARBA00022691"/>
    </source>
</evidence>
<proteinExistence type="inferred from homology"/>
<feature type="region of interest" description="Disordered" evidence="7">
    <location>
        <begin position="118"/>
        <end position="138"/>
    </location>
</feature>
<dbReference type="Proteomes" id="UP000278332">
    <property type="component" value="Unassembled WGS sequence"/>
</dbReference>
<dbReference type="EMBL" id="RBRY01000019">
    <property type="protein sequence ID" value="RMR62717.1"/>
    <property type="molecule type" value="Genomic_DNA"/>
</dbReference>
<dbReference type="PRINTS" id="PR00506">
    <property type="entry name" value="D21N6MTFRASE"/>
</dbReference>
<keyword evidence="5" id="KW-0949">S-adenosyl-L-methionine</keyword>
<dbReference type="Pfam" id="PF01555">
    <property type="entry name" value="N6_N4_Mtase"/>
    <property type="match status" value="1"/>
</dbReference>
<comment type="caution">
    <text evidence="9">The sequence shown here is derived from an EMBL/GenBank/DDBJ whole genome shotgun (WGS) entry which is preliminary data.</text>
</comment>
<protein>
    <recommendedName>
        <fullName evidence="2">site-specific DNA-methyltransferase (adenine-specific)</fullName>
        <ecNumber evidence="2">2.1.1.72</ecNumber>
    </recommendedName>
</protein>
<keyword evidence="4" id="KW-0808">Transferase</keyword>
<name>A0A3M4WGF4_PSECI</name>
<evidence type="ECO:0000256" key="1">
    <source>
        <dbReference type="ARBA" id="ARBA00006594"/>
    </source>
</evidence>
<evidence type="ECO:0000259" key="8">
    <source>
        <dbReference type="Pfam" id="PF01555"/>
    </source>
</evidence>
<dbReference type="GO" id="GO:0003677">
    <property type="term" value="F:DNA binding"/>
    <property type="evidence" value="ECO:0007669"/>
    <property type="project" value="InterPro"/>
</dbReference>
<keyword evidence="3 9" id="KW-0489">Methyltransferase</keyword>
<dbReference type="Gene3D" id="3.40.50.150">
    <property type="entry name" value="Vaccinia Virus protein VP39"/>
    <property type="match status" value="1"/>
</dbReference>
<evidence type="ECO:0000256" key="6">
    <source>
        <dbReference type="ARBA" id="ARBA00047942"/>
    </source>
</evidence>
<comment type="catalytic activity">
    <reaction evidence="6">
        <text>a 2'-deoxyadenosine in DNA + S-adenosyl-L-methionine = an N(6)-methyl-2'-deoxyadenosine in DNA + S-adenosyl-L-homocysteine + H(+)</text>
        <dbReference type="Rhea" id="RHEA:15197"/>
        <dbReference type="Rhea" id="RHEA-COMP:12418"/>
        <dbReference type="Rhea" id="RHEA-COMP:12419"/>
        <dbReference type="ChEBI" id="CHEBI:15378"/>
        <dbReference type="ChEBI" id="CHEBI:57856"/>
        <dbReference type="ChEBI" id="CHEBI:59789"/>
        <dbReference type="ChEBI" id="CHEBI:90615"/>
        <dbReference type="ChEBI" id="CHEBI:90616"/>
        <dbReference type="EC" id="2.1.1.72"/>
    </reaction>
</comment>
<evidence type="ECO:0000256" key="7">
    <source>
        <dbReference type="SAM" id="MobiDB-lite"/>
    </source>
</evidence>
<evidence type="ECO:0000256" key="3">
    <source>
        <dbReference type="ARBA" id="ARBA00022603"/>
    </source>
</evidence>
<dbReference type="GO" id="GO:0032259">
    <property type="term" value="P:methylation"/>
    <property type="evidence" value="ECO:0007669"/>
    <property type="project" value="UniProtKB-KW"/>
</dbReference>
<evidence type="ECO:0000256" key="4">
    <source>
        <dbReference type="ARBA" id="ARBA00022679"/>
    </source>
</evidence>
<dbReference type="GO" id="GO:0009007">
    <property type="term" value="F:site-specific DNA-methyltransferase (adenine-specific) activity"/>
    <property type="evidence" value="ECO:0007669"/>
    <property type="project" value="UniProtKB-EC"/>
</dbReference>
<feature type="compositionally biased region" description="Basic and acidic residues" evidence="7">
    <location>
        <begin position="118"/>
        <end position="128"/>
    </location>
</feature>
<dbReference type="InterPro" id="IPR002295">
    <property type="entry name" value="N4/N6-MTase_EcoPI_Mod-like"/>
</dbReference>
<dbReference type="PROSITE" id="PS00092">
    <property type="entry name" value="N6_MTASE"/>
    <property type="match status" value="1"/>
</dbReference>
<dbReference type="InterPro" id="IPR002941">
    <property type="entry name" value="DNA_methylase_N4/N6"/>
</dbReference>
<gene>
    <name evidence="9" type="ORF">ALP84_03472</name>
</gene>
<comment type="similarity">
    <text evidence="1">Belongs to the N(4)/N(6)-methyltransferase family.</text>
</comment>
<evidence type="ECO:0000256" key="2">
    <source>
        <dbReference type="ARBA" id="ARBA00011900"/>
    </source>
</evidence>
<dbReference type="InterPro" id="IPR029063">
    <property type="entry name" value="SAM-dependent_MTases_sf"/>
</dbReference>
<feature type="domain" description="DNA methylase N-4/N-6" evidence="8">
    <location>
        <begin position="102"/>
        <end position="481"/>
    </location>
</feature>
<reference evidence="9 10" key="1">
    <citation type="submission" date="2018-08" db="EMBL/GenBank/DDBJ databases">
        <title>Recombination of ecologically and evolutionarily significant loci maintains genetic cohesion in the Pseudomonas syringae species complex.</title>
        <authorList>
            <person name="Dillon M."/>
            <person name="Thakur S."/>
            <person name="Almeida R.N.D."/>
            <person name="Weir B.S."/>
            <person name="Guttman D.S."/>
        </authorList>
    </citation>
    <scope>NUCLEOTIDE SEQUENCE [LARGE SCALE GENOMIC DNA]</scope>
    <source>
        <strain evidence="9 10">ICMP 6917</strain>
    </source>
</reference>
<dbReference type="GO" id="GO:0008170">
    <property type="term" value="F:N-methyltransferase activity"/>
    <property type="evidence" value="ECO:0007669"/>
    <property type="project" value="InterPro"/>
</dbReference>
<dbReference type="AlphaFoldDB" id="A0A3M4WGF4"/>
<dbReference type="InterPro" id="IPR002052">
    <property type="entry name" value="DNA_methylase_N6_adenine_CS"/>
</dbReference>
<organism evidence="9 10">
    <name type="scientific">Pseudomonas cichorii</name>
    <dbReference type="NCBI Taxonomy" id="36746"/>
    <lineage>
        <taxon>Bacteria</taxon>
        <taxon>Pseudomonadati</taxon>
        <taxon>Pseudomonadota</taxon>
        <taxon>Gammaproteobacteria</taxon>
        <taxon>Pseudomonadales</taxon>
        <taxon>Pseudomonadaceae</taxon>
        <taxon>Pseudomonas</taxon>
    </lineage>
</organism>
<dbReference type="EC" id="2.1.1.72" evidence="2"/>